<evidence type="ECO:0000313" key="2">
    <source>
        <dbReference type="Proteomes" id="UP001055879"/>
    </source>
</evidence>
<accession>A0ACB8Z3I5</accession>
<keyword evidence="2" id="KW-1185">Reference proteome</keyword>
<reference evidence="2" key="1">
    <citation type="journal article" date="2022" name="Mol. Ecol. Resour.">
        <title>The genomes of chicory, endive, great burdock and yacon provide insights into Asteraceae palaeo-polyploidization history and plant inulin production.</title>
        <authorList>
            <person name="Fan W."/>
            <person name="Wang S."/>
            <person name="Wang H."/>
            <person name="Wang A."/>
            <person name="Jiang F."/>
            <person name="Liu H."/>
            <person name="Zhao H."/>
            <person name="Xu D."/>
            <person name="Zhang Y."/>
        </authorList>
    </citation>
    <scope>NUCLEOTIDE SEQUENCE [LARGE SCALE GENOMIC DNA]</scope>
    <source>
        <strain evidence="2">cv. Niubang</strain>
    </source>
</reference>
<sequence length="100" mass="11130">MQGYKSIQIESAQRVSLFLQGVFLSSTVSSGFLHSWVCLCFSQIDFFSYRNKGLFMSGANLQLYNGGSNVILNVHPVLMVIDLVLLNGEALKKILKELGR</sequence>
<proteinExistence type="predicted"/>
<organism evidence="1 2">
    <name type="scientific">Arctium lappa</name>
    <name type="common">Greater burdock</name>
    <name type="synonym">Lappa major</name>
    <dbReference type="NCBI Taxonomy" id="4217"/>
    <lineage>
        <taxon>Eukaryota</taxon>
        <taxon>Viridiplantae</taxon>
        <taxon>Streptophyta</taxon>
        <taxon>Embryophyta</taxon>
        <taxon>Tracheophyta</taxon>
        <taxon>Spermatophyta</taxon>
        <taxon>Magnoliopsida</taxon>
        <taxon>eudicotyledons</taxon>
        <taxon>Gunneridae</taxon>
        <taxon>Pentapetalae</taxon>
        <taxon>asterids</taxon>
        <taxon>campanulids</taxon>
        <taxon>Asterales</taxon>
        <taxon>Asteraceae</taxon>
        <taxon>Carduoideae</taxon>
        <taxon>Cardueae</taxon>
        <taxon>Arctiinae</taxon>
        <taxon>Arctium</taxon>
    </lineage>
</organism>
<reference evidence="1 2" key="2">
    <citation type="journal article" date="2022" name="Mol. Ecol. Resour.">
        <title>The genomes of chicory, endive, great burdock and yacon provide insights into Asteraceae paleo-polyploidization history and plant inulin production.</title>
        <authorList>
            <person name="Fan W."/>
            <person name="Wang S."/>
            <person name="Wang H."/>
            <person name="Wang A."/>
            <person name="Jiang F."/>
            <person name="Liu H."/>
            <person name="Zhao H."/>
            <person name="Xu D."/>
            <person name="Zhang Y."/>
        </authorList>
    </citation>
    <scope>NUCLEOTIDE SEQUENCE [LARGE SCALE GENOMIC DNA]</scope>
    <source>
        <strain evidence="2">cv. Niubang</strain>
    </source>
</reference>
<name>A0ACB8Z3I5_ARCLA</name>
<dbReference type="Proteomes" id="UP001055879">
    <property type="component" value="Linkage Group LG11"/>
</dbReference>
<gene>
    <name evidence="1" type="ORF">L6452_31832</name>
</gene>
<dbReference type="EMBL" id="CM042057">
    <property type="protein sequence ID" value="KAI3692026.1"/>
    <property type="molecule type" value="Genomic_DNA"/>
</dbReference>
<protein>
    <submittedName>
        <fullName evidence="1">Uncharacterized protein</fullName>
    </submittedName>
</protein>
<comment type="caution">
    <text evidence="1">The sequence shown here is derived from an EMBL/GenBank/DDBJ whole genome shotgun (WGS) entry which is preliminary data.</text>
</comment>
<evidence type="ECO:0000313" key="1">
    <source>
        <dbReference type="EMBL" id="KAI3692026.1"/>
    </source>
</evidence>